<evidence type="ECO:0000313" key="2">
    <source>
        <dbReference type="EMBL" id="PRP87007.1"/>
    </source>
</evidence>
<dbReference type="Gene3D" id="3.40.50.1820">
    <property type="entry name" value="alpha/beta hydrolase"/>
    <property type="match status" value="1"/>
</dbReference>
<comment type="caution">
    <text evidence="2">The sequence shown here is derived from an EMBL/GenBank/DDBJ whole genome shotgun (WGS) entry which is preliminary data.</text>
</comment>
<dbReference type="InterPro" id="IPR029058">
    <property type="entry name" value="AB_hydrolase_fold"/>
</dbReference>
<dbReference type="PANTHER" id="PTHR43194">
    <property type="entry name" value="HYDROLASE ALPHA/BETA FOLD FAMILY"/>
    <property type="match status" value="1"/>
</dbReference>
<proteinExistence type="predicted"/>
<protein>
    <recommendedName>
        <fullName evidence="1">AB hydrolase-1 domain-containing protein</fullName>
    </recommendedName>
</protein>
<organism evidence="2 3">
    <name type="scientific">Planoprotostelium fungivorum</name>
    <dbReference type="NCBI Taxonomy" id="1890364"/>
    <lineage>
        <taxon>Eukaryota</taxon>
        <taxon>Amoebozoa</taxon>
        <taxon>Evosea</taxon>
        <taxon>Variosea</taxon>
        <taxon>Cavosteliida</taxon>
        <taxon>Cavosteliaceae</taxon>
        <taxon>Planoprotostelium</taxon>
    </lineage>
</organism>
<dbReference type="InterPro" id="IPR050228">
    <property type="entry name" value="Carboxylesterase_BioH"/>
</dbReference>
<dbReference type="OrthoDB" id="8119704at2759"/>
<dbReference type="STRING" id="1890364.A0A2P6NSR4"/>
<dbReference type="SUPFAM" id="SSF53474">
    <property type="entry name" value="alpha/beta-Hydrolases"/>
    <property type="match status" value="1"/>
</dbReference>
<name>A0A2P6NSR4_9EUKA</name>
<keyword evidence="3" id="KW-1185">Reference proteome</keyword>
<feature type="domain" description="AB hydrolase-1" evidence="1">
    <location>
        <begin position="57"/>
        <end position="296"/>
    </location>
</feature>
<dbReference type="EMBL" id="MDYQ01000024">
    <property type="protein sequence ID" value="PRP87007.1"/>
    <property type="molecule type" value="Genomic_DNA"/>
</dbReference>
<gene>
    <name evidence="2" type="ORF">PROFUN_04989</name>
</gene>
<sequence length="321" mass="35930">MLKSFTPQAITTHLSHPCFSRKPSARQRLIAIPHKSDNRRLLECIHAPVENSTSPPVLFIHGAFHAAWCFGLLQDYLQERGIESFAVSLRNHGNSWRSSGYDAVTLTTLSRDVEDAVRHLFIRNGKLIPYILVGHSMGGAVGGVPPAALLLLFSFSPIGPQTTWLSNWYHRHHLATIGSIIGMRPKTIFDSPNLVRDAFFHQGTPNEIVDKIYSLMEEDEALFSMLDLTVKNVFKGGREAAVRVATHPDSPLQNRIGVFCASEDKIINEKVWTETSQVYHTTPVIIEGVGHDGFLDMEYEKIGSEIFSWLEEKTESIKGRA</sequence>
<dbReference type="PANTHER" id="PTHR43194:SF2">
    <property type="entry name" value="PEROXISOMAL MEMBRANE PROTEIN LPX1"/>
    <property type="match status" value="1"/>
</dbReference>
<accession>A0A2P6NSR4</accession>
<reference evidence="2 3" key="1">
    <citation type="journal article" date="2018" name="Genome Biol. Evol.">
        <title>Multiple Roots of Fruiting Body Formation in Amoebozoa.</title>
        <authorList>
            <person name="Hillmann F."/>
            <person name="Forbes G."/>
            <person name="Novohradska S."/>
            <person name="Ferling I."/>
            <person name="Riege K."/>
            <person name="Groth M."/>
            <person name="Westermann M."/>
            <person name="Marz M."/>
            <person name="Spaller T."/>
            <person name="Winckler T."/>
            <person name="Schaap P."/>
            <person name="Glockner G."/>
        </authorList>
    </citation>
    <scope>NUCLEOTIDE SEQUENCE [LARGE SCALE GENOMIC DNA]</scope>
    <source>
        <strain evidence="2 3">Jena</strain>
    </source>
</reference>
<dbReference type="Pfam" id="PF12697">
    <property type="entry name" value="Abhydrolase_6"/>
    <property type="match status" value="1"/>
</dbReference>
<evidence type="ECO:0000259" key="1">
    <source>
        <dbReference type="Pfam" id="PF12697"/>
    </source>
</evidence>
<dbReference type="InParanoid" id="A0A2P6NSR4"/>
<dbReference type="AlphaFoldDB" id="A0A2P6NSR4"/>
<evidence type="ECO:0000313" key="3">
    <source>
        <dbReference type="Proteomes" id="UP000241769"/>
    </source>
</evidence>
<dbReference type="Proteomes" id="UP000241769">
    <property type="component" value="Unassembled WGS sequence"/>
</dbReference>
<dbReference type="InterPro" id="IPR000073">
    <property type="entry name" value="AB_hydrolase_1"/>
</dbReference>